<comment type="caution">
    <text evidence="2">The sequence shown here is derived from an EMBL/GenBank/DDBJ whole genome shotgun (WGS) entry which is preliminary data.</text>
</comment>
<evidence type="ECO:0000256" key="1">
    <source>
        <dbReference type="SAM" id="MobiDB-lite"/>
    </source>
</evidence>
<dbReference type="AlphaFoldDB" id="A0A7V8LS59"/>
<keyword evidence="5" id="KW-1185">Reference proteome</keyword>
<dbReference type="KEGG" id="miz:BAB75_09320"/>
<feature type="region of interest" description="Disordered" evidence="1">
    <location>
        <begin position="80"/>
        <end position="99"/>
    </location>
</feature>
<gene>
    <name evidence="2" type="ORF">AN908_08275</name>
    <name evidence="3" type="ORF">AN912_19435</name>
</gene>
<dbReference type="Proteomes" id="UP000037962">
    <property type="component" value="Unassembled WGS sequence"/>
</dbReference>
<dbReference type="EMBL" id="LJFS01000027">
    <property type="protein sequence ID" value="KPG30248.1"/>
    <property type="molecule type" value="Genomic_DNA"/>
</dbReference>
<feature type="compositionally biased region" description="Basic and acidic residues" evidence="1">
    <location>
        <begin position="80"/>
        <end position="89"/>
    </location>
</feature>
<dbReference type="RefSeq" id="WP_043076095.1">
    <property type="nucleotide sequence ID" value="NZ_CP011530.1"/>
</dbReference>
<accession>A0A7V8LS59</accession>
<protein>
    <submittedName>
        <fullName evidence="2">Uncharacterized protein</fullName>
    </submittedName>
</protein>
<dbReference type="GeneID" id="45764099"/>
<organism evidence="2 4">
    <name type="scientific">Mycobacteroides immunogenum</name>
    <dbReference type="NCBI Taxonomy" id="83262"/>
    <lineage>
        <taxon>Bacteria</taxon>
        <taxon>Bacillati</taxon>
        <taxon>Actinomycetota</taxon>
        <taxon>Actinomycetes</taxon>
        <taxon>Mycobacteriales</taxon>
        <taxon>Mycobacteriaceae</taxon>
        <taxon>Mycobacteroides</taxon>
    </lineage>
</organism>
<evidence type="ECO:0000313" key="2">
    <source>
        <dbReference type="EMBL" id="KPG14784.1"/>
    </source>
</evidence>
<evidence type="ECO:0000313" key="3">
    <source>
        <dbReference type="EMBL" id="KPG30248.1"/>
    </source>
</evidence>
<dbReference type="Proteomes" id="UP000037843">
    <property type="component" value="Unassembled WGS sequence"/>
</dbReference>
<dbReference type="OrthoDB" id="8454526at2"/>
<evidence type="ECO:0000313" key="5">
    <source>
        <dbReference type="Proteomes" id="UP000037962"/>
    </source>
</evidence>
<proteinExistence type="predicted"/>
<name>A0A7V8LS59_9MYCO</name>
<sequence length="137" mass="15755">MTTLEYTEQLVVECCCACSMAFAVPADFQRRRKEDHKTYHCPAGHGQHYYGKTEAEKQRERAERLQRQVEAREADIRTEQRRLESERRAHAATKGQLTKTKKRIANGVCPCCNRTFANLERHMAGQHPGYMQAGDGK</sequence>
<evidence type="ECO:0000313" key="4">
    <source>
        <dbReference type="Proteomes" id="UP000037843"/>
    </source>
</evidence>
<dbReference type="EMBL" id="LJFO01000003">
    <property type="protein sequence ID" value="KPG14784.1"/>
    <property type="molecule type" value="Genomic_DNA"/>
</dbReference>
<reference evidence="4 5" key="1">
    <citation type="submission" date="2015-09" db="EMBL/GenBank/DDBJ databases">
        <title>Genome Sequences of Mycobacterium immunogenum Isolates, Recuperated from a Chloraminated Drinking Water Distribution System Simulator Subjected to Episodes of Nitrification.</title>
        <authorList>
            <person name="Gomez-Alvarez V."/>
            <person name="Revetta R.P."/>
        </authorList>
    </citation>
    <scope>NUCLEOTIDE SEQUENCE [LARGE SCALE GENOMIC DNA]</scope>
    <source>
        <strain evidence="2 4">H008</strain>
        <strain evidence="3 5">H076</strain>
    </source>
</reference>